<reference evidence="1 2" key="1">
    <citation type="submission" date="2006-10" db="EMBL/GenBank/DDBJ databases">
        <title>The Genome Sequence of Batrachochytrium dendrobatidis JEL423.</title>
        <authorList>
            <consortium name="The Broad Institute Genome Sequencing Platform"/>
            <person name="Birren B."/>
            <person name="Lander E."/>
            <person name="Galagan J."/>
            <person name="Cuomo C."/>
            <person name="Devon K."/>
            <person name="Jaffe D."/>
            <person name="Butler J."/>
            <person name="Alvarez P."/>
            <person name="Gnerre S."/>
            <person name="Grabherr M."/>
            <person name="Kleber M."/>
            <person name="Mauceli E."/>
            <person name="Brockman W."/>
            <person name="Young S."/>
            <person name="LaButti K."/>
            <person name="Sykes S."/>
            <person name="DeCaprio D."/>
            <person name="Crawford M."/>
            <person name="Koehrsen M."/>
            <person name="Engels R."/>
            <person name="Montgomery P."/>
            <person name="Pearson M."/>
            <person name="Howarth C."/>
            <person name="Larson L."/>
            <person name="White J."/>
            <person name="O'Leary S."/>
            <person name="Kodira C."/>
            <person name="Zeng Q."/>
            <person name="Yandava C."/>
            <person name="Alvarado L."/>
            <person name="Longcore J."/>
            <person name="James T."/>
        </authorList>
    </citation>
    <scope>NUCLEOTIDE SEQUENCE [LARGE SCALE GENOMIC DNA]</scope>
    <source>
        <strain evidence="1 2">JEL423</strain>
    </source>
</reference>
<dbReference type="GO" id="GO:0010521">
    <property type="term" value="F:telomerase inhibitor activity"/>
    <property type="evidence" value="ECO:0007669"/>
    <property type="project" value="TreeGrafter"/>
</dbReference>
<dbReference type="EMBL" id="DS022310">
    <property type="protein sequence ID" value="OAJ43658.1"/>
    <property type="molecule type" value="Genomic_DNA"/>
</dbReference>
<evidence type="ECO:0008006" key="3">
    <source>
        <dbReference type="Google" id="ProtNLM"/>
    </source>
</evidence>
<dbReference type="VEuPathDB" id="FungiDB:BDEG_26999"/>
<dbReference type="FunFam" id="2.40.50.140:FF:000410">
    <property type="entry name" value="CST complex subunit TEN1"/>
    <property type="match status" value="1"/>
</dbReference>
<dbReference type="GO" id="GO:1990879">
    <property type="term" value="C:CST complex"/>
    <property type="evidence" value="ECO:0007669"/>
    <property type="project" value="InterPro"/>
</dbReference>
<gene>
    <name evidence="1" type="ORF">BDEG_26999</name>
</gene>
<dbReference type="Pfam" id="PF15490">
    <property type="entry name" value="Ten1_2"/>
    <property type="match status" value="1"/>
</dbReference>
<evidence type="ECO:0000313" key="2">
    <source>
        <dbReference type="Proteomes" id="UP000077115"/>
    </source>
</evidence>
<dbReference type="Proteomes" id="UP000077115">
    <property type="component" value="Unassembled WGS sequence"/>
</dbReference>
<dbReference type="OrthoDB" id="342190at2759"/>
<name>A0A177WU74_BATDL</name>
<sequence>MIRASSTSSIISASSNTNNIKDTLTKDGPTFYNSAATIVMMSEVLAQPESMIGQTVRVLGRLKDYNVHKNIVQAEYKGQCMSIDTTLLGIFDYKLGSLYQWIGELASFTGHGGIILHARILRNMDELDTALFEDTLKLRRAIMAQDQLN</sequence>
<organism evidence="1 2">
    <name type="scientific">Batrachochytrium dendrobatidis (strain JEL423)</name>
    <dbReference type="NCBI Taxonomy" id="403673"/>
    <lineage>
        <taxon>Eukaryota</taxon>
        <taxon>Fungi</taxon>
        <taxon>Fungi incertae sedis</taxon>
        <taxon>Chytridiomycota</taxon>
        <taxon>Chytridiomycota incertae sedis</taxon>
        <taxon>Chytridiomycetes</taxon>
        <taxon>Rhizophydiales</taxon>
        <taxon>Rhizophydiales incertae sedis</taxon>
        <taxon>Batrachochytrium</taxon>
    </lineage>
</organism>
<dbReference type="AlphaFoldDB" id="A0A177WU74"/>
<dbReference type="InterPro" id="IPR029146">
    <property type="entry name" value="Ten1_animal_plant"/>
</dbReference>
<dbReference type="STRING" id="403673.A0A177WU74"/>
<dbReference type="GO" id="GO:0003697">
    <property type="term" value="F:single-stranded DNA binding"/>
    <property type="evidence" value="ECO:0007669"/>
    <property type="project" value="InterPro"/>
</dbReference>
<dbReference type="InterPro" id="IPR012340">
    <property type="entry name" value="NA-bd_OB-fold"/>
</dbReference>
<evidence type="ECO:0000313" key="1">
    <source>
        <dbReference type="EMBL" id="OAJ43658.1"/>
    </source>
</evidence>
<proteinExistence type="predicted"/>
<dbReference type="PANTHER" id="PTHR33905:SF1">
    <property type="entry name" value="CST COMPLEX SUBUNIT TEN1"/>
    <property type="match status" value="1"/>
</dbReference>
<dbReference type="GO" id="GO:0042162">
    <property type="term" value="F:telomeric DNA binding"/>
    <property type="evidence" value="ECO:0007669"/>
    <property type="project" value="TreeGrafter"/>
</dbReference>
<accession>A0A177WU74</accession>
<dbReference type="Gene3D" id="2.40.50.140">
    <property type="entry name" value="Nucleic acid-binding proteins"/>
    <property type="match status" value="1"/>
</dbReference>
<dbReference type="PANTHER" id="PTHR33905">
    <property type="entry name" value="CST COMPLEX SUBUNIT TEN1"/>
    <property type="match status" value="1"/>
</dbReference>
<dbReference type="GO" id="GO:0032211">
    <property type="term" value="P:negative regulation of telomere maintenance via telomerase"/>
    <property type="evidence" value="ECO:0007669"/>
    <property type="project" value="TreeGrafter"/>
</dbReference>
<reference evidence="1 2" key="2">
    <citation type="submission" date="2016-05" db="EMBL/GenBank/DDBJ databases">
        <title>Lineage-specific infection strategies underlie the spectrum of fungal disease in amphibians.</title>
        <authorList>
            <person name="Cuomo C.A."/>
            <person name="Farrer R.A."/>
            <person name="James T."/>
            <person name="Longcore J."/>
            <person name="Birren B."/>
        </authorList>
    </citation>
    <scope>NUCLEOTIDE SEQUENCE [LARGE SCALE GENOMIC DNA]</scope>
    <source>
        <strain evidence="1 2">JEL423</strain>
    </source>
</reference>
<protein>
    <recommendedName>
        <fullName evidence="3">CST complex subunit Ten1</fullName>
    </recommendedName>
</protein>